<reference evidence="10" key="1">
    <citation type="submission" date="2023-04" db="EMBL/GenBank/DDBJ databases">
        <title>Black Yeasts Isolated from many extreme environments.</title>
        <authorList>
            <person name="Coleine C."/>
            <person name="Stajich J.E."/>
            <person name="Selbmann L."/>
        </authorList>
    </citation>
    <scope>NUCLEOTIDE SEQUENCE</scope>
    <source>
        <strain evidence="10">CCFEE 5312</strain>
    </source>
</reference>
<dbReference type="SMART" id="SM00870">
    <property type="entry name" value="Asparaginase"/>
    <property type="match status" value="1"/>
</dbReference>
<feature type="domain" description="Asparaginase/glutaminase C-terminal" evidence="9">
    <location>
        <begin position="251"/>
        <end position="355"/>
    </location>
</feature>
<evidence type="ECO:0000256" key="1">
    <source>
        <dbReference type="ARBA" id="ARBA00010518"/>
    </source>
</evidence>
<dbReference type="InterPro" id="IPR037152">
    <property type="entry name" value="L-asparaginase_N_sf"/>
</dbReference>
<evidence type="ECO:0000256" key="3">
    <source>
        <dbReference type="ARBA" id="ARBA00022801"/>
    </source>
</evidence>
<dbReference type="InterPro" id="IPR027473">
    <property type="entry name" value="L-asparaginase_C"/>
</dbReference>
<dbReference type="AlphaFoldDB" id="A0AAJ0GDK9"/>
<evidence type="ECO:0000313" key="10">
    <source>
        <dbReference type="EMBL" id="KAK3052931.1"/>
    </source>
</evidence>
<dbReference type="SUPFAM" id="SSF53774">
    <property type="entry name" value="Glutaminase/Asparaginase"/>
    <property type="match status" value="1"/>
</dbReference>
<evidence type="ECO:0000256" key="5">
    <source>
        <dbReference type="PIRSR" id="PIRSR001220-1"/>
    </source>
</evidence>
<dbReference type="CDD" id="cd08964">
    <property type="entry name" value="L-asparaginase_II"/>
    <property type="match status" value="1"/>
</dbReference>
<evidence type="ECO:0000256" key="2">
    <source>
        <dbReference type="ARBA" id="ARBA00012920"/>
    </source>
</evidence>
<dbReference type="Pfam" id="PF00710">
    <property type="entry name" value="Asparaginase"/>
    <property type="match status" value="1"/>
</dbReference>
<evidence type="ECO:0000259" key="8">
    <source>
        <dbReference type="Pfam" id="PF00710"/>
    </source>
</evidence>
<dbReference type="EMBL" id="JAWDJX010000018">
    <property type="protein sequence ID" value="KAK3052931.1"/>
    <property type="molecule type" value="Genomic_DNA"/>
</dbReference>
<feature type="active site" description="O-isoaspartyl threonine intermediate" evidence="5">
    <location>
        <position position="49"/>
    </location>
</feature>
<gene>
    <name evidence="10" type="ORF">LTR09_005995</name>
</gene>
<proteinExistence type="inferred from homology"/>
<dbReference type="NCBIfam" id="TIGR00520">
    <property type="entry name" value="asnASE_II"/>
    <property type="match status" value="1"/>
</dbReference>
<dbReference type="PANTHER" id="PTHR11707">
    <property type="entry name" value="L-ASPARAGINASE"/>
    <property type="match status" value="1"/>
</dbReference>
<comment type="caution">
    <text evidence="10">The sequence shown here is derived from an EMBL/GenBank/DDBJ whole genome shotgun (WGS) entry which is preliminary data.</text>
</comment>
<evidence type="ECO:0000259" key="9">
    <source>
        <dbReference type="Pfam" id="PF17763"/>
    </source>
</evidence>
<dbReference type="PROSITE" id="PS51732">
    <property type="entry name" value="ASN_GLN_ASE_3"/>
    <property type="match status" value="1"/>
</dbReference>
<dbReference type="PANTHER" id="PTHR11707:SF28">
    <property type="entry name" value="60 KDA LYSOPHOSPHOLIPASE"/>
    <property type="match status" value="1"/>
</dbReference>
<dbReference type="InterPro" id="IPR027474">
    <property type="entry name" value="L-asparaginase_N"/>
</dbReference>
<dbReference type="InterPro" id="IPR036152">
    <property type="entry name" value="Asp/glu_Ase-like_sf"/>
</dbReference>
<evidence type="ECO:0000256" key="4">
    <source>
        <dbReference type="ARBA" id="ARBA00049366"/>
    </source>
</evidence>
<sequence>MIGLLAIASYASSAYRLSSASPVLWIRQGLQSSYTASLPNVTIFATGGTIAGESTSSTLNSGYDVAASMQELVDAVPEMLQYANVGGFQVSEVGSTNMNQTILLELHKAVSAEVLKSNVSGVVLTHGSDTLEETCFFLYLTVDTEKPIVCTAAMRPSTAVSADGPANVLQSVVRATAPNARNRGAMVSLNDKITSAVFATKNHANNPDTFYSTDAGALGYYLDSIPYFYFEAAKPIGTRYFDISDPYALPQIDILYSHQDMNPGLPNASVALGAKGLVFAGNGDGGVADLAYYAAESIHNAKGISVVTSHKVPNGWANTDGFVIGSAHLNHVKARILLQLAVYEGLDDEEVGALFDALRPNPWLI</sequence>
<evidence type="ECO:0000256" key="7">
    <source>
        <dbReference type="RuleBase" id="RU004456"/>
    </source>
</evidence>
<dbReference type="GO" id="GO:0004067">
    <property type="term" value="F:asparaginase activity"/>
    <property type="evidence" value="ECO:0007669"/>
    <property type="project" value="UniProtKB-UniRule"/>
</dbReference>
<keyword evidence="3" id="KW-0378">Hydrolase</keyword>
<protein>
    <recommendedName>
        <fullName evidence="2">asparaginase</fullName>
        <ecNumber evidence="2">3.5.1.1</ecNumber>
    </recommendedName>
</protein>
<evidence type="ECO:0000313" key="11">
    <source>
        <dbReference type="Proteomes" id="UP001271007"/>
    </source>
</evidence>
<dbReference type="InterPro" id="IPR006034">
    <property type="entry name" value="Asparaginase/glutaminase-like"/>
</dbReference>
<feature type="active site" evidence="6">
    <location>
        <position position="49"/>
    </location>
</feature>
<dbReference type="PIRSF" id="PIRSF500176">
    <property type="entry name" value="L_ASNase"/>
    <property type="match status" value="1"/>
</dbReference>
<keyword evidence="11" id="KW-1185">Reference proteome</keyword>
<comment type="catalytic activity">
    <reaction evidence="4">
        <text>L-asparagine + H2O = L-aspartate + NH4(+)</text>
        <dbReference type="Rhea" id="RHEA:21016"/>
        <dbReference type="ChEBI" id="CHEBI:15377"/>
        <dbReference type="ChEBI" id="CHEBI:28938"/>
        <dbReference type="ChEBI" id="CHEBI:29991"/>
        <dbReference type="ChEBI" id="CHEBI:58048"/>
        <dbReference type="EC" id="3.5.1.1"/>
    </reaction>
</comment>
<dbReference type="PIRSF" id="PIRSF001220">
    <property type="entry name" value="L-ASNase_gatD"/>
    <property type="match status" value="1"/>
</dbReference>
<dbReference type="InterPro" id="IPR004550">
    <property type="entry name" value="AsnASE_II"/>
</dbReference>
<dbReference type="EC" id="3.5.1.1" evidence="2"/>
<dbReference type="Pfam" id="PF17763">
    <property type="entry name" value="Asparaginase_C"/>
    <property type="match status" value="1"/>
</dbReference>
<dbReference type="PROSITE" id="PS00144">
    <property type="entry name" value="ASN_GLN_ASE_1"/>
    <property type="match status" value="1"/>
</dbReference>
<dbReference type="FunFam" id="3.40.50.1170:FF:000001">
    <property type="entry name" value="L-asparaginase 2"/>
    <property type="match status" value="1"/>
</dbReference>
<dbReference type="Gene3D" id="3.40.50.40">
    <property type="match status" value="1"/>
</dbReference>
<dbReference type="InterPro" id="IPR020827">
    <property type="entry name" value="Asparaginase/glutaminase_AS1"/>
</dbReference>
<dbReference type="Proteomes" id="UP001271007">
    <property type="component" value="Unassembled WGS sequence"/>
</dbReference>
<evidence type="ECO:0000256" key="6">
    <source>
        <dbReference type="PROSITE-ProRule" id="PRU10099"/>
    </source>
</evidence>
<comment type="similarity">
    <text evidence="1 7">Belongs to the asparaginase 1 family.</text>
</comment>
<dbReference type="InterPro" id="IPR040919">
    <property type="entry name" value="Asparaginase_C"/>
</dbReference>
<accession>A0AAJ0GDK9</accession>
<name>A0AAJ0GDK9_9PEZI</name>
<dbReference type="Gene3D" id="3.40.50.1170">
    <property type="entry name" value="L-asparaginase, N-terminal domain"/>
    <property type="match status" value="1"/>
</dbReference>
<dbReference type="PRINTS" id="PR00139">
    <property type="entry name" value="ASNGLNASE"/>
</dbReference>
<organism evidence="10 11">
    <name type="scientific">Extremus antarcticus</name>
    <dbReference type="NCBI Taxonomy" id="702011"/>
    <lineage>
        <taxon>Eukaryota</taxon>
        <taxon>Fungi</taxon>
        <taxon>Dikarya</taxon>
        <taxon>Ascomycota</taxon>
        <taxon>Pezizomycotina</taxon>
        <taxon>Dothideomycetes</taxon>
        <taxon>Dothideomycetidae</taxon>
        <taxon>Mycosphaerellales</taxon>
        <taxon>Extremaceae</taxon>
        <taxon>Extremus</taxon>
    </lineage>
</organism>
<dbReference type="GO" id="GO:0006530">
    <property type="term" value="P:L-asparagine catabolic process"/>
    <property type="evidence" value="ECO:0007669"/>
    <property type="project" value="UniProtKB-ARBA"/>
</dbReference>
<feature type="domain" description="L-asparaginase N-terminal" evidence="8">
    <location>
        <begin position="40"/>
        <end position="221"/>
    </location>
</feature>